<dbReference type="EMBL" id="BONX01000018">
    <property type="protein sequence ID" value="GIG96493.1"/>
    <property type="molecule type" value="Genomic_DNA"/>
</dbReference>
<feature type="compositionally biased region" description="Polar residues" evidence="1">
    <location>
        <begin position="50"/>
        <end position="60"/>
    </location>
</feature>
<proteinExistence type="predicted"/>
<name>A0ABQ4EP92_9ACTN</name>
<feature type="transmembrane region" description="Helical" evidence="2">
    <location>
        <begin position="27"/>
        <end position="46"/>
    </location>
</feature>
<keyword evidence="2" id="KW-0812">Transmembrane</keyword>
<feature type="region of interest" description="Disordered" evidence="1">
    <location>
        <begin position="1"/>
        <end position="20"/>
    </location>
</feature>
<dbReference type="RefSeq" id="WP_203858013.1">
    <property type="nucleotide sequence ID" value="NZ_BAAAZQ010000004.1"/>
</dbReference>
<feature type="compositionally biased region" description="Basic and acidic residues" evidence="1">
    <location>
        <begin position="1"/>
        <end position="12"/>
    </location>
</feature>
<feature type="compositionally biased region" description="Low complexity" evidence="1">
    <location>
        <begin position="83"/>
        <end position="115"/>
    </location>
</feature>
<evidence type="ECO:0008006" key="5">
    <source>
        <dbReference type="Google" id="ProtNLM"/>
    </source>
</evidence>
<reference evidence="3 4" key="1">
    <citation type="submission" date="2021-01" db="EMBL/GenBank/DDBJ databases">
        <title>Whole genome shotgun sequence of Plantactinospora mayteni NBRC 109088.</title>
        <authorList>
            <person name="Komaki H."/>
            <person name="Tamura T."/>
        </authorList>
    </citation>
    <scope>NUCLEOTIDE SEQUENCE [LARGE SCALE GENOMIC DNA]</scope>
    <source>
        <strain evidence="3 4">NBRC 109088</strain>
    </source>
</reference>
<evidence type="ECO:0000256" key="2">
    <source>
        <dbReference type="SAM" id="Phobius"/>
    </source>
</evidence>
<feature type="region of interest" description="Disordered" evidence="1">
    <location>
        <begin position="50"/>
        <end position="123"/>
    </location>
</feature>
<gene>
    <name evidence="3" type="ORF">Pma05_30660</name>
</gene>
<evidence type="ECO:0000313" key="4">
    <source>
        <dbReference type="Proteomes" id="UP000621500"/>
    </source>
</evidence>
<comment type="caution">
    <text evidence="3">The sequence shown here is derived from an EMBL/GenBank/DDBJ whole genome shotgun (WGS) entry which is preliminary data.</text>
</comment>
<dbReference type="Proteomes" id="UP000621500">
    <property type="component" value="Unassembled WGS sequence"/>
</dbReference>
<keyword evidence="4" id="KW-1185">Reference proteome</keyword>
<sequence>MALDRTPTRRDATLSPSRWSRPGAGAILRWVLVAALLALALGALYLREPTSSCRTPSAGSTGDKAGTTPEVAGPARSAGSVGGTASPGPDGASPSTGSGPAARPGGSPSGPTGSATPGGSGVPVPAGTVGVPIRLAEPAALTVARPGARVDLLAAPGGDPAGRAPKPTVLATRVLVLDVLGPGQTDGAASAIYLALRPEQAHRAVGMPESTRFAIIVRS</sequence>
<keyword evidence="2" id="KW-1133">Transmembrane helix</keyword>
<evidence type="ECO:0000256" key="1">
    <source>
        <dbReference type="SAM" id="MobiDB-lite"/>
    </source>
</evidence>
<accession>A0ABQ4EP92</accession>
<organism evidence="3 4">
    <name type="scientific">Plantactinospora mayteni</name>
    <dbReference type="NCBI Taxonomy" id="566021"/>
    <lineage>
        <taxon>Bacteria</taxon>
        <taxon>Bacillati</taxon>
        <taxon>Actinomycetota</taxon>
        <taxon>Actinomycetes</taxon>
        <taxon>Micromonosporales</taxon>
        <taxon>Micromonosporaceae</taxon>
        <taxon>Plantactinospora</taxon>
    </lineage>
</organism>
<evidence type="ECO:0000313" key="3">
    <source>
        <dbReference type="EMBL" id="GIG96493.1"/>
    </source>
</evidence>
<keyword evidence="2" id="KW-0472">Membrane</keyword>
<protein>
    <recommendedName>
        <fullName evidence="5">Flagellar biosynthesis protein FlgA</fullName>
    </recommendedName>
</protein>